<feature type="transmembrane region" description="Helical" evidence="2">
    <location>
        <begin position="94"/>
        <end position="113"/>
    </location>
</feature>
<name>A0A2M8PY51_9CHLR</name>
<evidence type="ECO:0000313" key="6">
    <source>
        <dbReference type="Proteomes" id="UP000229681"/>
    </source>
</evidence>
<dbReference type="EMBL" id="PGTL01000016">
    <property type="protein sequence ID" value="PJF42488.1"/>
    <property type="molecule type" value="Genomic_DNA"/>
</dbReference>
<feature type="compositionally biased region" description="Basic and acidic residues" evidence="1">
    <location>
        <begin position="158"/>
        <end position="171"/>
    </location>
</feature>
<protein>
    <submittedName>
        <fullName evidence="4">Uncharacterized protein</fullName>
    </submittedName>
</protein>
<sequence length="171" mass="18109">MPFEESSVLESLRGVLLLALLGAFVALMALILMQWRSPRSEDPAWASMTHPQRLAARLEQGDTGGLISDALIYPVWLIGSVSGIAAWRRGNQTALLALMLMALLGMLYAGSMALYNGAMVAVCGFSAMLFSGLVAFGLALAAQGPSKAGQTDEDDELSREGSEDHAEHLAA</sequence>
<feature type="region of interest" description="Disordered" evidence="1">
    <location>
        <begin position="145"/>
        <end position="171"/>
    </location>
</feature>
<accession>A0A2M8PD23</accession>
<evidence type="ECO:0000256" key="2">
    <source>
        <dbReference type="SAM" id="Phobius"/>
    </source>
</evidence>
<reference evidence="5 6" key="1">
    <citation type="submission" date="2017-11" db="EMBL/GenBank/DDBJ databases">
        <title>Evolution of Phototrophy in the Chloroflexi Phylum Driven by Horizontal Gene Transfer.</title>
        <authorList>
            <person name="Ward L.M."/>
            <person name="Hemp J."/>
            <person name="Shih P.M."/>
            <person name="Mcglynn S.E."/>
            <person name="Fischer W."/>
        </authorList>
    </citation>
    <scope>NUCLEOTIDE SEQUENCE [LARGE SCALE GENOMIC DNA]</scope>
    <source>
        <strain evidence="4">CP1_1M</strain>
        <strain evidence="3">JP3_13</strain>
    </source>
</reference>
<comment type="caution">
    <text evidence="4">The sequence shown here is derived from an EMBL/GenBank/DDBJ whole genome shotgun (WGS) entry which is preliminary data.</text>
</comment>
<keyword evidence="2" id="KW-1133">Transmembrane helix</keyword>
<evidence type="ECO:0000313" key="4">
    <source>
        <dbReference type="EMBL" id="PJF42488.1"/>
    </source>
</evidence>
<organism evidence="4 5">
    <name type="scientific">Candidatus Thermofonsia Clade 1 bacterium</name>
    <dbReference type="NCBI Taxonomy" id="2364210"/>
    <lineage>
        <taxon>Bacteria</taxon>
        <taxon>Bacillati</taxon>
        <taxon>Chloroflexota</taxon>
        <taxon>Candidatus Thermofontia</taxon>
        <taxon>Candidatus Thermofonsia Clade 1</taxon>
    </lineage>
</organism>
<dbReference type="Proteomes" id="UP000229681">
    <property type="component" value="Unassembled WGS sequence"/>
</dbReference>
<evidence type="ECO:0000256" key="1">
    <source>
        <dbReference type="SAM" id="MobiDB-lite"/>
    </source>
</evidence>
<feature type="transmembrane region" description="Helical" evidence="2">
    <location>
        <begin position="119"/>
        <end position="141"/>
    </location>
</feature>
<dbReference type="AlphaFoldDB" id="A0A2M8PY51"/>
<feature type="transmembrane region" description="Helical" evidence="2">
    <location>
        <begin position="12"/>
        <end position="35"/>
    </location>
</feature>
<evidence type="ECO:0000313" key="5">
    <source>
        <dbReference type="Proteomes" id="UP000228947"/>
    </source>
</evidence>
<proteinExistence type="predicted"/>
<feature type="transmembrane region" description="Helical" evidence="2">
    <location>
        <begin position="70"/>
        <end position="87"/>
    </location>
</feature>
<keyword evidence="2" id="KW-0812">Transmembrane</keyword>
<dbReference type="Proteomes" id="UP000228947">
    <property type="component" value="Unassembled WGS sequence"/>
</dbReference>
<evidence type="ECO:0000313" key="3">
    <source>
        <dbReference type="EMBL" id="PJF35452.1"/>
    </source>
</evidence>
<keyword evidence="2" id="KW-0472">Membrane</keyword>
<dbReference type="EMBL" id="PGTM01000153">
    <property type="protein sequence ID" value="PJF35452.1"/>
    <property type="molecule type" value="Genomic_DNA"/>
</dbReference>
<gene>
    <name evidence="3" type="ORF">CUN49_10460</name>
    <name evidence="4" type="ORF">CUN50_04010</name>
</gene>
<accession>A0A2M8PY51</accession>